<dbReference type="EMBL" id="CACRXK020001587">
    <property type="protein sequence ID" value="CAB3990036.1"/>
    <property type="molecule type" value="Genomic_DNA"/>
</dbReference>
<gene>
    <name evidence="1" type="ORF">PACLA_8A065195</name>
</gene>
<dbReference type="AlphaFoldDB" id="A0A7D9HRB5"/>
<organism evidence="1 2">
    <name type="scientific">Paramuricea clavata</name>
    <name type="common">Red gorgonian</name>
    <name type="synonym">Violescent sea-whip</name>
    <dbReference type="NCBI Taxonomy" id="317549"/>
    <lineage>
        <taxon>Eukaryota</taxon>
        <taxon>Metazoa</taxon>
        <taxon>Cnidaria</taxon>
        <taxon>Anthozoa</taxon>
        <taxon>Octocorallia</taxon>
        <taxon>Malacalcyonacea</taxon>
        <taxon>Plexauridae</taxon>
        <taxon>Paramuricea</taxon>
    </lineage>
</organism>
<reference evidence="1" key="1">
    <citation type="submission" date="2020-04" db="EMBL/GenBank/DDBJ databases">
        <authorList>
            <person name="Alioto T."/>
            <person name="Alioto T."/>
            <person name="Gomez Garrido J."/>
        </authorList>
    </citation>
    <scope>NUCLEOTIDE SEQUENCE</scope>
    <source>
        <strain evidence="1">A484AB</strain>
    </source>
</reference>
<name>A0A7D9HRB5_PARCT</name>
<comment type="caution">
    <text evidence="1">The sequence shown here is derived from an EMBL/GenBank/DDBJ whole genome shotgun (WGS) entry which is preliminary data.</text>
</comment>
<accession>A0A7D9HRB5</accession>
<dbReference type="InterPro" id="IPR028959">
    <property type="entry name" value="Imm41"/>
</dbReference>
<proteinExistence type="predicted"/>
<sequence length="220" mass="24951">MAYNLQNRIRFIIGLAGFAIFCSGILLFASSYLVEDLLKDTIIDADFGRNHCEYWAALPTILTGAILVLSVDRHFKQYRKHLNCLRICSTLIVMVLVLGVVVEESAVNATSHTLAGTFCNKIDETNNKRFKKSCVAIRKADKMFYVMLFSADIILILSVIVLFAMFADWILFAALKISQIQEHSVQMSERYERFSTSSEPQRNVPLWECRNGDEAVLQPV</sequence>
<dbReference type="Pfam" id="PF15592">
    <property type="entry name" value="Imm41"/>
    <property type="match status" value="1"/>
</dbReference>
<evidence type="ECO:0000313" key="2">
    <source>
        <dbReference type="Proteomes" id="UP001152795"/>
    </source>
</evidence>
<dbReference type="Proteomes" id="UP001152795">
    <property type="component" value="Unassembled WGS sequence"/>
</dbReference>
<keyword evidence="2" id="KW-1185">Reference proteome</keyword>
<protein>
    <submittedName>
        <fullName evidence="1">Uncharacterized protein</fullName>
    </submittedName>
</protein>
<evidence type="ECO:0000313" key="1">
    <source>
        <dbReference type="EMBL" id="CAB3990036.1"/>
    </source>
</evidence>